<dbReference type="GO" id="GO:0046872">
    <property type="term" value="F:metal ion binding"/>
    <property type="evidence" value="ECO:0007669"/>
    <property type="project" value="UniProtKB-KW"/>
</dbReference>
<dbReference type="PANTHER" id="PTHR10587">
    <property type="entry name" value="GLYCOSYL TRANSFERASE-RELATED"/>
    <property type="match status" value="1"/>
</dbReference>
<evidence type="ECO:0000259" key="5">
    <source>
        <dbReference type="PROSITE" id="PS51677"/>
    </source>
</evidence>
<dbReference type="STRING" id="883113.HMPREF9708_00736"/>
<dbReference type="InterPro" id="IPR050248">
    <property type="entry name" value="Polysacc_deacetylase_ArnD"/>
</dbReference>
<keyword evidence="3" id="KW-0175">Coiled coil</keyword>
<dbReference type="Pfam" id="PF01522">
    <property type="entry name" value="Polysacc_deac_1"/>
    <property type="match status" value="1"/>
</dbReference>
<reference evidence="6 7" key="1">
    <citation type="submission" date="2012-01" db="EMBL/GenBank/DDBJ databases">
        <title>The Genome Sequence of Facklamia languida CCUG 37842.</title>
        <authorList>
            <consortium name="The Broad Institute Genome Sequencing Platform"/>
            <person name="Earl A."/>
            <person name="Ward D."/>
            <person name="Feldgarden M."/>
            <person name="Gevers D."/>
            <person name="Huys G."/>
            <person name="Young S.K."/>
            <person name="Zeng Q."/>
            <person name="Gargeya S."/>
            <person name="Fitzgerald M."/>
            <person name="Haas B."/>
            <person name="Abouelleil A."/>
            <person name="Alvarado L."/>
            <person name="Arachchi H.M."/>
            <person name="Berlin A."/>
            <person name="Chapman S.B."/>
            <person name="Gearin G."/>
            <person name="Goldberg J."/>
            <person name="Griggs A."/>
            <person name="Gujja S."/>
            <person name="Hansen M."/>
            <person name="Heiman D."/>
            <person name="Howarth C."/>
            <person name="Larimer J."/>
            <person name="Lui A."/>
            <person name="MacDonald P.J.P."/>
            <person name="McCowen C."/>
            <person name="Montmayeur A."/>
            <person name="Murphy C."/>
            <person name="Neiman D."/>
            <person name="Pearson M."/>
            <person name="Priest M."/>
            <person name="Roberts A."/>
            <person name="Saif S."/>
            <person name="Shea T."/>
            <person name="Sisk P."/>
            <person name="Stolte C."/>
            <person name="Sykes S."/>
            <person name="Wortman J."/>
            <person name="Nusbaum C."/>
            <person name="Birren B."/>
        </authorList>
    </citation>
    <scope>NUCLEOTIDE SEQUENCE [LARGE SCALE GENOMIC DNA]</scope>
    <source>
        <strain evidence="6 7">CCUG 37842</strain>
    </source>
</reference>
<feature type="coiled-coil region" evidence="3">
    <location>
        <begin position="55"/>
        <end position="111"/>
    </location>
</feature>
<dbReference type="eggNOG" id="COG0726">
    <property type="taxonomic scope" value="Bacteria"/>
</dbReference>
<keyword evidence="7" id="KW-1185">Reference proteome</keyword>
<dbReference type="EMBL" id="AGEG01000009">
    <property type="protein sequence ID" value="EHR37175.1"/>
    <property type="molecule type" value="Genomic_DNA"/>
</dbReference>
<evidence type="ECO:0000313" key="7">
    <source>
        <dbReference type="Proteomes" id="UP000006190"/>
    </source>
</evidence>
<dbReference type="GO" id="GO:0016810">
    <property type="term" value="F:hydrolase activity, acting on carbon-nitrogen (but not peptide) bonds"/>
    <property type="evidence" value="ECO:0007669"/>
    <property type="project" value="InterPro"/>
</dbReference>
<dbReference type="InterPro" id="IPR002509">
    <property type="entry name" value="NODB_dom"/>
</dbReference>
<dbReference type="SUPFAM" id="SSF88713">
    <property type="entry name" value="Glycoside hydrolase/deacetylase"/>
    <property type="match status" value="1"/>
</dbReference>
<keyword evidence="2" id="KW-0378">Hydrolase</keyword>
<sequence>MDQEPSQTTAHLNRTILIIGAVVALILFSIWQATSFVVSGAQMDKQIEALYDTMTEALTLNSKITQKQIDQLQEEVDHLPVLSRAYYSNQVDDLQRQYDNYQAAKKLFDSNGNLVSDLDVDKVEAMVKECERGALTRNACQLYSQAQTTLSKIDEADQAIDQLPQEVSVRGDLIEAVQALGAIEDKYQHELDQPQGQVLRDKLSQYAHQLAEGIKAASQYGDYDDEQIAAMNESHFLKEELKGTMYDNDPLIALTFDDGPNPDHTPEVLDVLKKYNVKATFFLMGAYVEQHPEIVQRIVEEGHQIGNHSYSHPDMSKLSDEEVLQQFEWCQQVIEDAVGFRPDIYRLPFGTGGARVVKLMEKEGMTSILWNIDTLDWSSHDADAIVQETENALQKHSLLLMHDTHAAAAPALDRLIPMLQERGYQFAKPQDLSFKMRYFAE</sequence>
<keyword evidence="1" id="KW-0479">Metal-binding</keyword>
<dbReference type="PROSITE" id="PS51677">
    <property type="entry name" value="NODB"/>
    <property type="match status" value="1"/>
</dbReference>
<dbReference type="OrthoDB" id="9812065at2"/>
<proteinExistence type="predicted"/>
<feature type="domain" description="NodB homology" evidence="5">
    <location>
        <begin position="250"/>
        <end position="427"/>
    </location>
</feature>
<gene>
    <name evidence="6" type="ORF">HMPREF9708_00736</name>
</gene>
<dbReference type="PATRIC" id="fig|883113.3.peg.734"/>
<keyword evidence="4" id="KW-1133">Transmembrane helix</keyword>
<dbReference type="GO" id="GO:0005975">
    <property type="term" value="P:carbohydrate metabolic process"/>
    <property type="evidence" value="ECO:0007669"/>
    <property type="project" value="InterPro"/>
</dbReference>
<dbReference type="AlphaFoldDB" id="H3NIP7"/>
<organism evidence="6 7">
    <name type="scientific">Facklamia languida CCUG 37842</name>
    <dbReference type="NCBI Taxonomy" id="883113"/>
    <lineage>
        <taxon>Bacteria</taxon>
        <taxon>Bacillati</taxon>
        <taxon>Bacillota</taxon>
        <taxon>Bacilli</taxon>
        <taxon>Lactobacillales</taxon>
        <taxon>Aerococcaceae</taxon>
        <taxon>Facklamia</taxon>
    </lineage>
</organism>
<dbReference type="HOGENOM" id="CLU_050027_0_0_9"/>
<dbReference type="GO" id="GO:0016020">
    <property type="term" value="C:membrane"/>
    <property type="evidence" value="ECO:0007669"/>
    <property type="project" value="TreeGrafter"/>
</dbReference>
<dbReference type="Gene3D" id="3.20.20.370">
    <property type="entry name" value="Glycoside hydrolase/deacetylase"/>
    <property type="match status" value="1"/>
</dbReference>
<name>H3NIP7_9LACT</name>
<evidence type="ECO:0000313" key="6">
    <source>
        <dbReference type="EMBL" id="EHR37175.1"/>
    </source>
</evidence>
<keyword evidence="4" id="KW-0812">Transmembrane</keyword>
<feature type="transmembrane region" description="Helical" evidence="4">
    <location>
        <begin position="12"/>
        <end position="31"/>
    </location>
</feature>
<dbReference type="InterPro" id="IPR011330">
    <property type="entry name" value="Glyco_hydro/deAcase_b/a-brl"/>
</dbReference>
<comment type="caution">
    <text evidence="6">The sequence shown here is derived from an EMBL/GenBank/DDBJ whole genome shotgun (WGS) entry which is preliminary data.</text>
</comment>
<dbReference type="RefSeq" id="WP_006308763.1">
    <property type="nucleotide sequence ID" value="NZ_JH601133.1"/>
</dbReference>
<evidence type="ECO:0000256" key="4">
    <source>
        <dbReference type="SAM" id="Phobius"/>
    </source>
</evidence>
<evidence type="ECO:0000256" key="1">
    <source>
        <dbReference type="ARBA" id="ARBA00022723"/>
    </source>
</evidence>
<accession>H3NIP7</accession>
<evidence type="ECO:0000256" key="3">
    <source>
        <dbReference type="SAM" id="Coils"/>
    </source>
</evidence>
<protein>
    <recommendedName>
        <fullName evidence="5">NodB homology domain-containing protein</fullName>
    </recommendedName>
</protein>
<dbReference type="PANTHER" id="PTHR10587:SF133">
    <property type="entry name" value="CHITIN DEACETYLASE 1-RELATED"/>
    <property type="match status" value="1"/>
</dbReference>
<keyword evidence="4" id="KW-0472">Membrane</keyword>
<evidence type="ECO:0000256" key="2">
    <source>
        <dbReference type="ARBA" id="ARBA00022801"/>
    </source>
</evidence>
<dbReference type="Proteomes" id="UP000006190">
    <property type="component" value="Unassembled WGS sequence"/>
</dbReference>
<dbReference type="CDD" id="cd10917">
    <property type="entry name" value="CE4_NodB_like_6s_7s"/>
    <property type="match status" value="1"/>
</dbReference>